<comment type="caution">
    <text evidence="7">The sequence shown here is derived from an EMBL/GenBank/DDBJ whole genome shotgun (WGS) entry which is preliminary data.</text>
</comment>
<protein>
    <submittedName>
        <fullName evidence="7">MFS transporter</fullName>
    </submittedName>
</protein>
<keyword evidence="4 5" id="KW-0472">Membrane</keyword>
<dbReference type="RefSeq" id="WP_158036419.1">
    <property type="nucleotide sequence ID" value="NZ_BAAAZV010000020.1"/>
</dbReference>
<dbReference type="EMBL" id="WBKA01000004">
    <property type="protein sequence ID" value="KAB1631950.1"/>
    <property type="molecule type" value="Genomic_DNA"/>
</dbReference>
<evidence type="ECO:0000313" key="8">
    <source>
        <dbReference type="Proteomes" id="UP000481339"/>
    </source>
</evidence>
<feature type="transmembrane region" description="Helical" evidence="5">
    <location>
        <begin position="44"/>
        <end position="65"/>
    </location>
</feature>
<dbReference type="InterPro" id="IPR020846">
    <property type="entry name" value="MFS_dom"/>
</dbReference>
<dbReference type="Pfam" id="PF07690">
    <property type="entry name" value="MFS_1"/>
    <property type="match status" value="1"/>
</dbReference>
<feature type="transmembrane region" description="Helical" evidence="5">
    <location>
        <begin position="236"/>
        <end position="257"/>
    </location>
</feature>
<sequence>MTPRLRASGDVLLGICAVALVLRSPLTAVPPALSQIAVDLHLSAAATGATTTLPLLCFAAFSFLAPVLAGRCGAAAAMRLGLVGIIAGALLRPLGSLWAFFVGTALIGMGIAVGNVLVPVIVRERLPGRIAGTMTAFSSTMGFGAMLGSLATGPLLDAGWTWRAVLALAIPVSALVSLIWWRSVPVRANGAAASPSAVRRAEGAAHAGDAAVDLPAGAAGAPEQSRWAIALRRPQTWLVTALMGLQSLVFYTELTWLPAQLTAAGMSVTAASVALALYNGLGIAGSAFMPRLVDSRHGRVGMIAGFTVYLGGLSLLLAGRPWLWAAVAVIGLMQGAAIATALMLIAQTAAPAITAETSATAQGIGYLIAAVGPAVLGALADRVGWAPPIVLLDVALVCCAAIGTALLGPRPDGRG</sequence>
<dbReference type="AlphaFoldDB" id="A0A7C8BPP3"/>
<evidence type="ECO:0000256" key="3">
    <source>
        <dbReference type="ARBA" id="ARBA00022989"/>
    </source>
</evidence>
<feature type="domain" description="Major facilitator superfamily (MFS) profile" evidence="6">
    <location>
        <begin position="11"/>
        <end position="412"/>
    </location>
</feature>
<evidence type="ECO:0000256" key="5">
    <source>
        <dbReference type="SAM" id="Phobius"/>
    </source>
</evidence>
<organism evidence="7 8">
    <name type="scientific">Pseudoclavibacter caeni</name>
    <dbReference type="NCBI Taxonomy" id="908846"/>
    <lineage>
        <taxon>Bacteria</taxon>
        <taxon>Bacillati</taxon>
        <taxon>Actinomycetota</taxon>
        <taxon>Actinomycetes</taxon>
        <taxon>Micrococcales</taxon>
        <taxon>Microbacteriaceae</taxon>
        <taxon>Pseudoclavibacter</taxon>
    </lineage>
</organism>
<accession>A0A7C8BPP3</accession>
<dbReference type="PROSITE" id="PS50850">
    <property type="entry name" value="MFS"/>
    <property type="match status" value="1"/>
</dbReference>
<dbReference type="PANTHER" id="PTHR23523">
    <property type="match status" value="1"/>
</dbReference>
<evidence type="ECO:0000256" key="4">
    <source>
        <dbReference type="ARBA" id="ARBA00023136"/>
    </source>
</evidence>
<evidence type="ECO:0000256" key="1">
    <source>
        <dbReference type="ARBA" id="ARBA00004651"/>
    </source>
</evidence>
<feature type="transmembrane region" description="Helical" evidence="5">
    <location>
        <begin position="385"/>
        <end position="407"/>
    </location>
</feature>
<feature type="transmembrane region" description="Helical" evidence="5">
    <location>
        <begin position="263"/>
        <end position="288"/>
    </location>
</feature>
<keyword evidence="3 5" id="KW-1133">Transmembrane helix</keyword>
<keyword evidence="8" id="KW-1185">Reference proteome</keyword>
<gene>
    <name evidence="7" type="ORF">F8O02_06415</name>
</gene>
<dbReference type="Gene3D" id="1.20.1250.20">
    <property type="entry name" value="MFS general substrate transporter like domains"/>
    <property type="match status" value="1"/>
</dbReference>
<evidence type="ECO:0000259" key="6">
    <source>
        <dbReference type="PROSITE" id="PS50850"/>
    </source>
</evidence>
<keyword evidence="2 5" id="KW-0812">Transmembrane</keyword>
<dbReference type="GO" id="GO:0022857">
    <property type="term" value="F:transmembrane transporter activity"/>
    <property type="evidence" value="ECO:0007669"/>
    <property type="project" value="InterPro"/>
</dbReference>
<evidence type="ECO:0000256" key="2">
    <source>
        <dbReference type="ARBA" id="ARBA00022692"/>
    </source>
</evidence>
<reference evidence="7 8" key="1">
    <citation type="submission" date="2019-09" db="EMBL/GenBank/DDBJ databases">
        <title>Phylogeny of genus Pseudoclavibacter and closely related genus.</title>
        <authorList>
            <person name="Li Y."/>
        </authorList>
    </citation>
    <scope>NUCLEOTIDE SEQUENCE [LARGE SCALE GENOMIC DNA]</scope>
    <source>
        <strain evidence="7 8">JCM 16921</strain>
    </source>
</reference>
<feature type="transmembrane region" description="Helical" evidence="5">
    <location>
        <begin position="134"/>
        <end position="156"/>
    </location>
</feature>
<dbReference type="InterPro" id="IPR052524">
    <property type="entry name" value="MFS_Cyanate_Porter"/>
</dbReference>
<dbReference type="InterPro" id="IPR036259">
    <property type="entry name" value="MFS_trans_sf"/>
</dbReference>
<feature type="transmembrane region" description="Helical" evidence="5">
    <location>
        <begin position="300"/>
        <end position="318"/>
    </location>
</feature>
<dbReference type="InterPro" id="IPR011701">
    <property type="entry name" value="MFS"/>
</dbReference>
<feature type="transmembrane region" description="Helical" evidence="5">
    <location>
        <begin position="162"/>
        <end position="181"/>
    </location>
</feature>
<feature type="transmembrane region" description="Helical" evidence="5">
    <location>
        <begin position="97"/>
        <end position="122"/>
    </location>
</feature>
<dbReference type="PANTHER" id="PTHR23523:SF2">
    <property type="entry name" value="2-NITROIMIDAZOLE TRANSPORTER"/>
    <property type="match status" value="1"/>
</dbReference>
<evidence type="ECO:0000313" key="7">
    <source>
        <dbReference type="EMBL" id="KAB1631950.1"/>
    </source>
</evidence>
<dbReference type="Proteomes" id="UP000481339">
    <property type="component" value="Unassembled WGS sequence"/>
</dbReference>
<feature type="transmembrane region" description="Helical" evidence="5">
    <location>
        <begin position="358"/>
        <end position="379"/>
    </location>
</feature>
<dbReference type="GO" id="GO:0005886">
    <property type="term" value="C:plasma membrane"/>
    <property type="evidence" value="ECO:0007669"/>
    <property type="project" value="UniProtKB-SubCell"/>
</dbReference>
<proteinExistence type="predicted"/>
<dbReference type="OrthoDB" id="5317164at2"/>
<comment type="subcellular location">
    <subcellularLocation>
        <location evidence="1">Cell membrane</location>
        <topology evidence="1">Multi-pass membrane protein</topology>
    </subcellularLocation>
</comment>
<dbReference type="SUPFAM" id="SSF103473">
    <property type="entry name" value="MFS general substrate transporter"/>
    <property type="match status" value="1"/>
</dbReference>
<name>A0A7C8BPP3_9MICO</name>
<feature type="transmembrane region" description="Helical" evidence="5">
    <location>
        <begin position="324"/>
        <end position="346"/>
    </location>
</feature>
<feature type="transmembrane region" description="Helical" evidence="5">
    <location>
        <begin position="72"/>
        <end position="91"/>
    </location>
</feature>